<dbReference type="OrthoDB" id="3070390at2759"/>
<name>A0A9P7GDV7_9AGAR</name>
<comment type="caution">
    <text evidence="1">The sequence shown here is derived from an EMBL/GenBank/DDBJ whole genome shotgun (WGS) entry which is preliminary data.</text>
</comment>
<protein>
    <submittedName>
        <fullName evidence="1">Uncharacterized protein</fullName>
    </submittedName>
</protein>
<organism evidence="1 2">
    <name type="scientific">Asterophora parasitica</name>
    <dbReference type="NCBI Taxonomy" id="117018"/>
    <lineage>
        <taxon>Eukaryota</taxon>
        <taxon>Fungi</taxon>
        <taxon>Dikarya</taxon>
        <taxon>Basidiomycota</taxon>
        <taxon>Agaricomycotina</taxon>
        <taxon>Agaricomycetes</taxon>
        <taxon>Agaricomycetidae</taxon>
        <taxon>Agaricales</taxon>
        <taxon>Tricholomatineae</taxon>
        <taxon>Lyophyllaceae</taxon>
        <taxon>Asterophora</taxon>
    </lineage>
</organism>
<reference evidence="1" key="2">
    <citation type="submission" date="2021-10" db="EMBL/GenBank/DDBJ databases">
        <title>Phylogenomics reveals ancestral predisposition of the termite-cultivated fungus Termitomyces towards a domesticated lifestyle.</title>
        <authorList>
            <person name="Auxier B."/>
            <person name="Grum-Grzhimaylo A."/>
            <person name="Cardenas M.E."/>
            <person name="Lodge J.D."/>
            <person name="Laessoe T."/>
            <person name="Pedersen O."/>
            <person name="Smith M.E."/>
            <person name="Kuyper T.W."/>
            <person name="Franco-Molano E.A."/>
            <person name="Baroni T.J."/>
            <person name="Aanen D.K."/>
        </authorList>
    </citation>
    <scope>NUCLEOTIDE SEQUENCE</scope>
    <source>
        <strain evidence="1">AP01</strain>
        <tissue evidence="1">Mycelium</tissue>
    </source>
</reference>
<dbReference type="EMBL" id="JABCKV010000041">
    <property type="protein sequence ID" value="KAG5645397.1"/>
    <property type="molecule type" value="Genomic_DNA"/>
</dbReference>
<dbReference type="Proteomes" id="UP000775547">
    <property type="component" value="Unassembled WGS sequence"/>
</dbReference>
<gene>
    <name evidence="1" type="ORF">DXG03_006350</name>
</gene>
<evidence type="ECO:0000313" key="1">
    <source>
        <dbReference type="EMBL" id="KAG5645397.1"/>
    </source>
</evidence>
<keyword evidence="2" id="KW-1185">Reference proteome</keyword>
<sequence>MGGTSDLTVTIRYYGTKAQDFYPNSSKGLKVLKEDLLTLKLPHPKSENVKITKGQCVFKWLNVSVNGVLHKHLVTKIWGRNNENAHIQRAALEELSMHVISPSKLAFSI</sequence>
<accession>A0A9P7GDV7</accession>
<evidence type="ECO:0000313" key="2">
    <source>
        <dbReference type="Proteomes" id="UP000775547"/>
    </source>
</evidence>
<reference evidence="1" key="1">
    <citation type="submission" date="2020-07" db="EMBL/GenBank/DDBJ databases">
        <authorList>
            <person name="Nieuwenhuis M."/>
            <person name="Van De Peppel L.J.J."/>
        </authorList>
    </citation>
    <scope>NUCLEOTIDE SEQUENCE</scope>
    <source>
        <strain evidence="1">AP01</strain>
        <tissue evidence="1">Mycelium</tissue>
    </source>
</reference>
<proteinExistence type="predicted"/>
<dbReference type="AlphaFoldDB" id="A0A9P7GDV7"/>